<feature type="domain" description="Sulfotransferase" evidence="4">
    <location>
        <begin position="85"/>
        <end position="339"/>
    </location>
</feature>
<dbReference type="PANTHER" id="PTHR11783">
    <property type="entry name" value="SULFOTRANSFERASE SULT"/>
    <property type="match status" value="1"/>
</dbReference>
<name>A0AA38WB78_9ASTR</name>
<dbReference type="GO" id="GO:0008146">
    <property type="term" value="F:sulfotransferase activity"/>
    <property type="evidence" value="ECO:0007669"/>
    <property type="project" value="InterPro"/>
</dbReference>
<dbReference type="SUPFAM" id="SSF52540">
    <property type="entry name" value="P-loop containing nucleoside triphosphate hydrolases"/>
    <property type="match status" value="1"/>
</dbReference>
<protein>
    <recommendedName>
        <fullName evidence="3">Sulfotransferase</fullName>
        <ecNumber evidence="3">2.8.2.-</ecNumber>
    </recommendedName>
</protein>
<proteinExistence type="inferred from homology"/>
<evidence type="ECO:0000313" key="6">
    <source>
        <dbReference type="Proteomes" id="UP001172457"/>
    </source>
</evidence>
<keyword evidence="2 3" id="KW-0808">Transferase</keyword>
<gene>
    <name evidence="5" type="ORF">OSB04_023566</name>
</gene>
<dbReference type="Proteomes" id="UP001172457">
    <property type="component" value="Chromosome 6"/>
</dbReference>
<dbReference type="InterPro" id="IPR027417">
    <property type="entry name" value="P-loop_NTPase"/>
</dbReference>
<dbReference type="EC" id="2.8.2.-" evidence="3"/>
<dbReference type="InterPro" id="IPR000863">
    <property type="entry name" value="Sulfotransferase_dom"/>
</dbReference>
<organism evidence="5 6">
    <name type="scientific">Centaurea solstitialis</name>
    <name type="common">yellow star-thistle</name>
    <dbReference type="NCBI Taxonomy" id="347529"/>
    <lineage>
        <taxon>Eukaryota</taxon>
        <taxon>Viridiplantae</taxon>
        <taxon>Streptophyta</taxon>
        <taxon>Embryophyta</taxon>
        <taxon>Tracheophyta</taxon>
        <taxon>Spermatophyta</taxon>
        <taxon>Magnoliopsida</taxon>
        <taxon>eudicotyledons</taxon>
        <taxon>Gunneridae</taxon>
        <taxon>Pentapetalae</taxon>
        <taxon>asterids</taxon>
        <taxon>campanulids</taxon>
        <taxon>Asterales</taxon>
        <taxon>Asteraceae</taxon>
        <taxon>Carduoideae</taxon>
        <taxon>Cardueae</taxon>
        <taxon>Centaureinae</taxon>
        <taxon>Centaurea</taxon>
    </lineage>
</organism>
<dbReference type="Pfam" id="PF00685">
    <property type="entry name" value="Sulfotransfer_1"/>
    <property type="match status" value="1"/>
</dbReference>
<reference evidence="5" key="1">
    <citation type="submission" date="2023-03" db="EMBL/GenBank/DDBJ databases">
        <title>Chromosome-scale reference genome and RAD-based genetic map of yellow starthistle (Centaurea solstitialis) reveal putative structural variation and QTLs associated with invader traits.</title>
        <authorList>
            <person name="Reatini B."/>
            <person name="Cang F.A."/>
            <person name="Jiang Q."/>
            <person name="Mckibben M.T.W."/>
            <person name="Barker M.S."/>
            <person name="Rieseberg L.H."/>
            <person name="Dlugosch K.M."/>
        </authorList>
    </citation>
    <scope>NUCLEOTIDE SEQUENCE</scope>
    <source>
        <strain evidence="5">CAN-66</strain>
        <tissue evidence="5">Leaf</tissue>
    </source>
</reference>
<evidence type="ECO:0000259" key="4">
    <source>
        <dbReference type="Pfam" id="PF00685"/>
    </source>
</evidence>
<evidence type="ECO:0000256" key="3">
    <source>
        <dbReference type="RuleBase" id="RU361155"/>
    </source>
</evidence>
<sequence>MSILNTSHHSLSSNVTEPCQEDIEIEKGNLTLIFDRYKDRYAILPKEKGWQTENLYLYQGYWYPSKYIISIANVMASQDTFQANPNDIYLATSPKSGTTWIKALTFAIVNRTKYKKNSLSTHLLLVSNPHDCLPYIESEILRNKPTYMTENSPRIFATHIPYSSLPQSIIDYGCRIVYMCRNPKDVFVSLFHFTNKLREEYLGFLKFEEAFKMFCEGVTPCGPNWDHVTGYYEAGLKHPTRILFLTYENMSMDTTNNVIHLAEFLGYPFTKEEEAAGEVEEIVRMCSFENLKEVNKHGNFREGVPNHAFFREGKVGDWNNHLTDEMSQILDQITKEKFDVYEMAEPNYTIIPESDHGRKSTICKRYELYRFPDGTKKARCYRYGEFLKPDSNLTLKYHYKHNCKALKAANDPNQPILDNSGQVWTYDNDLAREMTMKCVIQMALPFGHFDNTHITNII</sequence>
<dbReference type="Gene3D" id="3.40.50.300">
    <property type="entry name" value="P-loop containing nucleotide triphosphate hydrolases"/>
    <property type="match status" value="1"/>
</dbReference>
<evidence type="ECO:0000313" key="5">
    <source>
        <dbReference type="EMBL" id="KAJ9543859.1"/>
    </source>
</evidence>
<accession>A0AA38WB78</accession>
<dbReference type="EMBL" id="JARYMX010000006">
    <property type="protein sequence ID" value="KAJ9543859.1"/>
    <property type="molecule type" value="Genomic_DNA"/>
</dbReference>
<evidence type="ECO:0000256" key="1">
    <source>
        <dbReference type="ARBA" id="ARBA00005771"/>
    </source>
</evidence>
<keyword evidence="6" id="KW-1185">Reference proteome</keyword>
<comment type="similarity">
    <text evidence="1 3">Belongs to the sulfotransferase 1 family.</text>
</comment>
<evidence type="ECO:0000256" key="2">
    <source>
        <dbReference type="ARBA" id="ARBA00022679"/>
    </source>
</evidence>
<comment type="caution">
    <text evidence="5">The sequence shown here is derived from an EMBL/GenBank/DDBJ whole genome shotgun (WGS) entry which is preliminary data.</text>
</comment>
<dbReference type="AlphaFoldDB" id="A0AA38WB78"/>